<organism evidence="2 3">
    <name type="scientific">Aphanomyces euteiches</name>
    <dbReference type="NCBI Taxonomy" id="100861"/>
    <lineage>
        <taxon>Eukaryota</taxon>
        <taxon>Sar</taxon>
        <taxon>Stramenopiles</taxon>
        <taxon>Oomycota</taxon>
        <taxon>Saprolegniomycetes</taxon>
        <taxon>Saprolegniales</taxon>
        <taxon>Verrucalvaceae</taxon>
        <taxon>Aphanomyces</taxon>
    </lineage>
</organism>
<gene>
    <name evidence="2" type="ORF">Ae201684_002528</name>
</gene>
<name>A0A6G0XPI2_9STRA</name>
<keyword evidence="1" id="KW-1133">Transmembrane helix</keyword>
<protein>
    <submittedName>
        <fullName evidence="2">Uncharacterized protein</fullName>
    </submittedName>
</protein>
<dbReference type="Proteomes" id="UP000481153">
    <property type="component" value="Unassembled WGS sequence"/>
</dbReference>
<keyword evidence="1" id="KW-0812">Transmembrane</keyword>
<reference evidence="2 3" key="1">
    <citation type="submission" date="2019-07" db="EMBL/GenBank/DDBJ databases">
        <title>Genomics analysis of Aphanomyces spp. identifies a new class of oomycete effector associated with host adaptation.</title>
        <authorList>
            <person name="Gaulin E."/>
        </authorList>
    </citation>
    <scope>NUCLEOTIDE SEQUENCE [LARGE SCALE GENOMIC DNA]</scope>
    <source>
        <strain evidence="2 3">ATCC 201684</strain>
    </source>
</reference>
<dbReference type="AlphaFoldDB" id="A0A6G0XPI2"/>
<comment type="caution">
    <text evidence="2">The sequence shown here is derived from an EMBL/GenBank/DDBJ whole genome shotgun (WGS) entry which is preliminary data.</text>
</comment>
<dbReference type="EMBL" id="VJMJ01000027">
    <property type="protein sequence ID" value="KAF0742426.1"/>
    <property type="molecule type" value="Genomic_DNA"/>
</dbReference>
<evidence type="ECO:0000313" key="3">
    <source>
        <dbReference type="Proteomes" id="UP000481153"/>
    </source>
</evidence>
<keyword evidence="3" id="KW-1185">Reference proteome</keyword>
<evidence type="ECO:0000313" key="2">
    <source>
        <dbReference type="EMBL" id="KAF0742426.1"/>
    </source>
</evidence>
<accession>A0A6G0XPI2</accession>
<evidence type="ECO:0000256" key="1">
    <source>
        <dbReference type="SAM" id="Phobius"/>
    </source>
</evidence>
<feature type="transmembrane region" description="Helical" evidence="1">
    <location>
        <begin position="17"/>
        <end position="36"/>
    </location>
</feature>
<proteinExistence type="predicted"/>
<keyword evidence="1" id="KW-0472">Membrane</keyword>
<sequence>MRYTQAPLHNRVDSARLFFIGIFILGVVDVEVTQFVGRLVRGNHVQVVTQLLLLQVLLGQVLQVALGERGDDRNVQLGLFAGDLDNVAQDTGLAVHFDAVVQELFERGNVQNLVIDWDRAVNGELQGGLLARLLGLLVLRHCKRRFTTTGERCCCIVRRSSTRFQDALFQARAEKRTLQLAFSSTQLTAGAMIRVRQQS</sequence>